<sequence length="29" mass="3230">MGEKSTWITDDVEGTRFYLEGIGNPNTTP</sequence>
<protein>
    <submittedName>
        <fullName evidence="1">Uncharacterized protein</fullName>
    </submittedName>
</protein>
<evidence type="ECO:0000313" key="1">
    <source>
        <dbReference type="EMBL" id="DAD95282.1"/>
    </source>
</evidence>
<dbReference type="EMBL" id="BK015191">
    <property type="protein sequence ID" value="DAD95282.1"/>
    <property type="molecule type" value="Genomic_DNA"/>
</dbReference>
<reference evidence="1" key="1">
    <citation type="journal article" date="2021" name="Proc. Natl. Acad. Sci. U.S.A.">
        <title>A Catalog of Tens of Thousands of Viruses from Human Metagenomes Reveals Hidden Associations with Chronic Diseases.</title>
        <authorList>
            <person name="Tisza M.J."/>
            <person name="Buck C.B."/>
        </authorList>
    </citation>
    <scope>NUCLEOTIDE SEQUENCE</scope>
    <source>
        <strain evidence="1">CtsNK10</strain>
    </source>
</reference>
<proteinExistence type="predicted"/>
<organism evidence="1">
    <name type="scientific">Podoviridae sp. ctsNK10</name>
    <dbReference type="NCBI Taxonomy" id="2826582"/>
    <lineage>
        <taxon>Viruses</taxon>
        <taxon>Duplodnaviria</taxon>
        <taxon>Heunggongvirae</taxon>
        <taxon>Uroviricota</taxon>
        <taxon>Caudoviricetes</taxon>
    </lineage>
</organism>
<accession>A0A8S5NLX2</accession>
<name>A0A8S5NLX2_9CAUD</name>